<evidence type="ECO:0000256" key="5">
    <source>
        <dbReference type="ARBA" id="ARBA00023136"/>
    </source>
</evidence>
<evidence type="ECO:0000256" key="7">
    <source>
        <dbReference type="SAM" id="Phobius"/>
    </source>
</evidence>
<keyword evidence="2" id="KW-1003">Cell membrane</keyword>
<dbReference type="PANTHER" id="PTHR33529">
    <property type="entry name" value="SLR0882 PROTEIN-RELATED"/>
    <property type="match status" value="1"/>
</dbReference>
<name>A0A9X1FNF8_9FLAO</name>
<feature type="transmembrane region" description="Helical" evidence="7">
    <location>
        <begin position="432"/>
        <end position="451"/>
    </location>
</feature>
<feature type="transmembrane region" description="Helical" evidence="7">
    <location>
        <begin position="401"/>
        <end position="420"/>
    </location>
</feature>
<dbReference type="InterPro" id="IPR005495">
    <property type="entry name" value="LptG/LptF_permease"/>
</dbReference>
<feature type="transmembrane region" description="Helical" evidence="7">
    <location>
        <begin position="60"/>
        <end position="81"/>
    </location>
</feature>
<feature type="transmembrane region" description="Helical" evidence="7">
    <location>
        <begin position="374"/>
        <end position="394"/>
    </location>
</feature>
<gene>
    <name evidence="8" type="ORF">KXJ69_06800</name>
</gene>
<feature type="transmembrane region" description="Helical" evidence="7">
    <location>
        <begin position="102"/>
        <end position="122"/>
    </location>
</feature>
<evidence type="ECO:0000313" key="8">
    <source>
        <dbReference type="EMBL" id="MBW2937810.1"/>
    </source>
</evidence>
<proteinExistence type="predicted"/>
<keyword evidence="4 7" id="KW-1133">Transmembrane helix</keyword>
<evidence type="ECO:0000256" key="6">
    <source>
        <dbReference type="SAM" id="Coils"/>
    </source>
</evidence>
<organism evidence="8 9">
    <name type="scientific">Halomarinibacterium sedimenti</name>
    <dbReference type="NCBI Taxonomy" id="2857106"/>
    <lineage>
        <taxon>Bacteria</taxon>
        <taxon>Pseudomonadati</taxon>
        <taxon>Bacteroidota</taxon>
        <taxon>Flavobacteriia</taxon>
        <taxon>Flavobacteriales</taxon>
        <taxon>Flavobacteriaceae</taxon>
        <taxon>Halomarinibacterium</taxon>
    </lineage>
</organism>
<keyword evidence="6" id="KW-0175">Coiled coil</keyword>
<sequence>MKILDRYILTTYLKTFTSVFIILMFIFVLQTIWLYISELAGKDLEVWIILKFLWFVSPRLVPLVLPLTILVTSLMVFGSFAEKYEFAAMKSTGISLQRAMRSVMVFIGLLAIIAFFFANNVIPYSEYKWQNLRRNIAQVSPSMAIVEGQFSSIGDNINIKVAEKSGDRGQFLRDVVIHKKTSSRPNENTTVIIATEGELASAEGSNTLSLILKDGNYYEDIALTNRSKERTNKPFAKSYFKEYTLNIDLTEFNSADIDKENNFNNHNMYKVNELIPEIDKISEEYSDNIKLFTETMNFRAGVSKPKDSLSRKKEKDTTYTAVLDAFDKAQGSKILETALDNTRGTIQTLEGKKKEYQNRTKVLNKHEIALHKKFVLGIACIILFFVGAPLGAIIRKGGMGLPMVVAIILFLTYHFIGIFTENSAEDGTMHPFWASWLSTFIMLPLGVWLTYRATTDQGVFDMDAFFQRFKFLKRKQKERIDQDEIPIILTQQEKALVLSRNNEQLKDIIKNYKQYNYSEDVRRAAIRELKNKGFSDEDILK</sequence>
<dbReference type="GO" id="GO:0015920">
    <property type="term" value="P:lipopolysaccharide transport"/>
    <property type="evidence" value="ECO:0007669"/>
    <property type="project" value="TreeGrafter"/>
</dbReference>
<dbReference type="Proteomes" id="UP001138686">
    <property type="component" value="Unassembled WGS sequence"/>
</dbReference>
<keyword evidence="9" id="KW-1185">Reference proteome</keyword>
<protein>
    <submittedName>
        <fullName evidence="8">LptF/LptG family permease</fullName>
    </submittedName>
</protein>
<feature type="coiled-coil region" evidence="6">
    <location>
        <begin position="339"/>
        <end position="366"/>
    </location>
</feature>
<evidence type="ECO:0000313" key="9">
    <source>
        <dbReference type="Proteomes" id="UP001138686"/>
    </source>
</evidence>
<evidence type="ECO:0000256" key="3">
    <source>
        <dbReference type="ARBA" id="ARBA00022692"/>
    </source>
</evidence>
<comment type="caution">
    <text evidence="8">The sequence shown here is derived from an EMBL/GenBank/DDBJ whole genome shotgun (WGS) entry which is preliminary data.</text>
</comment>
<dbReference type="Pfam" id="PF03739">
    <property type="entry name" value="LptF_LptG"/>
    <property type="match status" value="1"/>
</dbReference>
<dbReference type="AlphaFoldDB" id="A0A9X1FNF8"/>
<accession>A0A9X1FNF8</accession>
<evidence type="ECO:0000256" key="1">
    <source>
        <dbReference type="ARBA" id="ARBA00004651"/>
    </source>
</evidence>
<keyword evidence="3 7" id="KW-0812">Transmembrane</keyword>
<dbReference type="EMBL" id="JAHWDP010000002">
    <property type="protein sequence ID" value="MBW2937810.1"/>
    <property type="molecule type" value="Genomic_DNA"/>
</dbReference>
<evidence type="ECO:0000256" key="4">
    <source>
        <dbReference type="ARBA" id="ARBA00022989"/>
    </source>
</evidence>
<feature type="transmembrane region" description="Helical" evidence="7">
    <location>
        <begin position="12"/>
        <end position="36"/>
    </location>
</feature>
<reference evidence="8" key="1">
    <citation type="submission" date="2021-07" db="EMBL/GenBank/DDBJ databases">
        <title>Aureisphaera sp. CAU 1614 isolated from sea sediment.</title>
        <authorList>
            <person name="Kim W."/>
        </authorList>
    </citation>
    <scope>NUCLEOTIDE SEQUENCE</scope>
    <source>
        <strain evidence="8">CAU 1614</strain>
    </source>
</reference>
<evidence type="ECO:0000256" key="2">
    <source>
        <dbReference type="ARBA" id="ARBA00022475"/>
    </source>
</evidence>
<comment type="subcellular location">
    <subcellularLocation>
        <location evidence="1">Cell membrane</location>
        <topology evidence="1">Multi-pass membrane protein</topology>
    </subcellularLocation>
</comment>
<dbReference type="PANTHER" id="PTHR33529:SF6">
    <property type="entry name" value="YJGP_YJGQ FAMILY PERMEASE"/>
    <property type="match status" value="1"/>
</dbReference>
<dbReference type="GO" id="GO:0043190">
    <property type="term" value="C:ATP-binding cassette (ABC) transporter complex"/>
    <property type="evidence" value="ECO:0007669"/>
    <property type="project" value="TreeGrafter"/>
</dbReference>
<keyword evidence="5 7" id="KW-0472">Membrane</keyword>